<keyword evidence="4" id="KW-1185">Reference proteome</keyword>
<keyword evidence="2" id="KW-0732">Signal</keyword>
<protein>
    <submittedName>
        <fullName evidence="3">Outer membrane beta-barrel protein</fullName>
    </submittedName>
</protein>
<dbReference type="RefSeq" id="WP_167221411.1">
    <property type="nucleotide sequence ID" value="NZ_JAAQPH010000002.1"/>
</dbReference>
<accession>A0A967EWP3</accession>
<evidence type="ECO:0000256" key="2">
    <source>
        <dbReference type="SAM" id="SignalP"/>
    </source>
</evidence>
<dbReference type="AlphaFoldDB" id="A0A967EWP3"/>
<proteinExistence type="predicted"/>
<feature type="region of interest" description="Disordered" evidence="1">
    <location>
        <begin position="140"/>
        <end position="160"/>
    </location>
</feature>
<name>A0A967EWP3_9PROT</name>
<dbReference type="Pfam" id="PF10082">
    <property type="entry name" value="BBP2_2"/>
    <property type="match status" value="1"/>
</dbReference>
<evidence type="ECO:0000313" key="3">
    <source>
        <dbReference type="EMBL" id="NIA67653.1"/>
    </source>
</evidence>
<feature type="compositionally biased region" description="Acidic residues" evidence="1">
    <location>
        <begin position="150"/>
        <end position="160"/>
    </location>
</feature>
<organism evidence="3 4">
    <name type="scientific">Pelagibius litoralis</name>
    <dbReference type="NCBI Taxonomy" id="374515"/>
    <lineage>
        <taxon>Bacteria</taxon>
        <taxon>Pseudomonadati</taxon>
        <taxon>Pseudomonadota</taxon>
        <taxon>Alphaproteobacteria</taxon>
        <taxon>Rhodospirillales</taxon>
        <taxon>Rhodovibrionaceae</taxon>
        <taxon>Pelagibius</taxon>
    </lineage>
</organism>
<dbReference type="InterPro" id="IPR018759">
    <property type="entry name" value="BBP2_2"/>
</dbReference>
<feature type="signal peptide" evidence="2">
    <location>
        <begin position="1"/>
        <end position="24"/>
    </location>
</feature>
<dbReference type="EMBL" id="JAAQPH010000002">
    <property type="protein sequence ID" value="NIA67653.1"/>
    <property type="molecule type" value="Genomic_DNA"/>
</dbReference>
<reference evidence="3" key="1">
    <citation type="submission" date="2020-03" db="EMBL/GenBank/DDBJ databases">
        <title>Genome of Pelagibius litoralis DSM 21314T.</title>
        <authorList>
            <person name="Wang G."/>
        </authorList>
    </citation>
    <scope>NUCLEOTIDE SEQUENCE</scope>
    <source>
        <strain evidence="3">DSM 21314</strain>
    </source>
</reference>
<sequence>MRRGSFWLLCAGFALAAVPTAAVAQDGEAPVDVLDRPRSAYDAKGVDLGGFRLFPRASVSETYDDNIFADDGDTQDDFITSTAASLVARSEWSRHDLRILGQVRNQVFLDNSSQDRTEYVIRPRLRLDLAERSELTVTAEQSRRVVGRDDPEDSGDEEPTEFDRYFSELGYTHRFNRVFIGGDVSVRRDDYISSGDADRDRIEYRFGLPSGYELSAITDLKFEPFYRIRDFDDLDDDGDNRDSEAVGATVGFETEVTRLFHVGLDLGLIANDFEDPDFDDVVDFIVDGDATWYVTDLTTVKGRVAREDIASNQPGSSSRTRTTVGGEVQHELQRNILLVAEARYVQDDYREIDRVDDRAIFGFGGEYLINRYVSLAADYQFEQRWSDEETRDFTRNLVTLGLRTKF</sequence>
<evidence type="ECO:0000313" key="4">
    <source>
        <dbReference type="Proteomes" id="UP000761264"/>
    </source>
</evidence>
<gene>
    <name evidence="3" type="ORF">HBA54_03535</name>
</gene>
<dbReference type="Proteomes" id="UP000761264">
    <property type="component" value="Unassembled WGS sequence"/>
</dbReference>
<evidence type="ECO:0000256" key="1">
    <source>
        <dbReference type="SAM" id="MobiDB-lite"/>
    </source>
</evidence>
<feature type="chain" id="PRO_5036925656" evidence="2">
    <location>
        <begin position="25"/>
        <end position="406"/>
    </location>
</feature>
<comment type="caution">
    <text evidence="3">The sequence shown here is derived from an EMBL/GenBank/DDBJ whole genome shotgun (WGS) entry which is preliminary data.</text>
</comment>